<dbReference type="Pfam" id="PF00076">
    <property type="entry name" value="RRM_1"/>
    <property type="match status" value="3"/>
</dbReference>
<evidence type="ECO:0000259" key="3">
    <source>
        <dbReference type="PROSITE" id="PS50102"/>
    </source>
</evidence>
<dbReference type="GO" id="GO:0003723">
    <property type="term" value="F:RNA binding"/>
    <property type="evidence" value="ECO:0007669"/>
    <property type="project" value="UniProtKB-UniRule"/>
</dbReference>
<dbReference type="InterPro" id="IPR034206">
    <property type="entry name" value="RBM45_RRM2"/>
</dbReference>
<dbReference type="FunFam" id="3.30.70.330:FF:000988">
    <property type="entry name" value="Developmentally regulated RNA-binding protein"/>
    <property type="match status" value="1"/>
</dbReference>
<dbReference type="PANTHER" id="PTHR48027">
    <property type="entry name" value="HETEROGENEOUS NUCLEAR RIBONUCLEOPROTEIN 87F-RELATED"/>
    <property type="match status" value="1"/>
</dbReference>
<dbReference type="SMART" id="SM00360">
    <property type="entry name" value="RRM"/>
    <property type="match status" value="3"/>
</dbReference>
<dbReference type="Proteomes" id="UP000319801">
    <property type="component" value="Unassembled WGS sequence"/>
</dbReference>
<dbReference type="CDD" id="cd12369">
    <property type="entry name" value="RRM4_RBM45"/>
    <property type="match status" value="1"/>
</dbReference>
<dbReference type="InterPro" id="IPR034208">
    <property type="entry name" value="RBM45_RRM4"/>
</dbReference>
<dbReference type="CDD" id="cd12367">
    <property type="entry name" value="RRM2_RBM45"/>
    <property type="match status" value="1"/>
</dbReference>
<gene>
    <name evidence="4" type="ORF">Baya_8328</name>
</gene>
<comment type="caution">
    <text evidence="4">The sequence shown here is derived from an EMBL/GenBank/DDBJ whole genome shotgun (WGS) entry which is preliminary data.</text>
</comment>
<dbReference type="Gene3D" id="3.30.70.330">
    <property type="match status" value="3"/>
</dbReference>
<name>A0A556U4P3_BAGYA</name>
<dbReference type="PROSITE" id="PS50102">
    <property type="entry name" value="RRM"/>
    <property type="match status" value="3"/>
</dbReference>
<evidence type="ECO:0000256" key="1">
    <source>
        <dbReference type="ARBA" id="ARBA00022884"/>
    </source>
</evidence>
<keyword evidence="5" id="KW-1185">Reference proteome</keyword>
<accession>A0A556U4P3</accession>
<organism evidence="4 5">
    <name type="scientific">Bagarius yarrelli</name>
    <name type="common">Goonch</name>
    <name type="synonym">Bagrus yarrelli</name>
    <dbReference type="NCBI Taxonomy" id="175774"/>
    <lineage>
        <taxon>Eukaryota</taxon>
        <taxon>Metazoa</taxon>
        <taxon>Chordata</taxon>
        <taxon>Craniata</taxon>
        <taxon>Vertebrata</taxon>
        <taxon>Euteleostomi</taxon>
        <taxon>Actinopterygii</taxon>
        <taxon>Neopterygii</taxon>
        <taxon>Teleostei</taxon>
        <taxon>Ostariophysi</taxon>
        <taxon>Siluriformes</taxon>
        <taxon>Sisoridae</taxon>
        <taxon>Sisorinae</taxon>
        <taxon>Bagarius</taxon>
    </lineage>
</organism>
<feature type="domain" description="RRM" evidence="3">
    <location>
        <begin position="112"/>
        <end position="186"/>
    </location>
</feature>
<protein>
    <submittedName>
        <fullName evidence="4">RNA-binding protein 45</fullName>
    </submittedName>
</protein>
<dbReference type="FunFam" id="3.30.70.330:FF:000295">
    <property type="entry name" value="RNA-binding motif protein 45"/>
    <property type="match status" value="1"/>
</dbReference>
<evidence type="ECO:0000313" key="5">
    <source>
        <dbReference type="Proteomes" id="UP000319801"/>
    </source>
</evidence>
<dbReference type="InterPro" id="IPR034203">
    <property type="entry name" value="RBM45_RRM1"/>
</dbReference>
<evidence type="ECO:0000313" key="4">
    <source>
        <dbReference type="EMBL" id="TSM68861.1"/>
    </source>
</evidence>
<dbReference type="SUPFAM" id="SSF54928">
    <property type="entry name" value="RNA-binding domain, RBD"/>
    <property type="match status" value="2"/>
</dbReference>
<dbReference type="CDD" id="cd12366">
    <property type="entry name" value="RRM1_RBM45"/>
    <property type="match status" value="1"/>
</dbReference>
<dbReference type="InterPro" id="IPR012677">
    <property type="entry name" value="Nucleotide-bd_a/b_plait_sf"/>
</dbReference>
<dbReference type="OrthoDB" id="78437at2759"/>
<reference evidence="4 5" key="1">
    <citation type="journal article" date="2019" name="Genome Biol. Evol.">
        <title>Whole-Genome Sequencing of the Giant Devil Catfish, Bagarius yarrelli.</title>
        <authorList>
            <person name="Jiang W."/>
            <person name="Lv Y."/>
            <person name="Cheng L."/>
            <person name="Yang K."/>
            <person name="Chao B."/>
            <person name="Wang X."/>
            <person name="Li Y."/>
            <person name="Pan X."/>
            <person name="You X."/>
            <person name="Zhang Y."/>
            <person name="Yang J."/>
            <person name="Li J."/>
            <person name="Zhang X."/>
            <person name="Liu S."/>
            <person name="Sun C."/>
            <person name="Yang J."/>
            <person name="Shi Q."/>
        </authorList>
    </citation>
    <scope>NUCLEOTIDE SEQUENCE [LARGE SCALE GENOMIC DNA]</scope>
    <source>
        <strain evidence="4">JWS20170419001</strain>
        <tissue evidence="4">Muscle</tissue>
    </source>
</reference>
<keyword evidence="1 2" id="KW-0694">RNA-binding</keyword>
<dbReference type="InterPro" id="IPR000504">
    <property type="entry name" value="RRM_dom"/>
</dbReference>
<sequence length="408" mass="45621">MEDYNNRPSSYLDDPPNSRLFLVTSKSITEDIIRERFSSFGEVQDIWVVKDKQTKESKGVSFVKFAKSSQACTAMEEMHGKCLAEGTKPIKVFIAQSRSSGSHRDVEDEELTRIFVMIPKTFTEEDLKETFKVYGDIEYAVVIKNKSTGESKGLAYVRFHKPSQAARAIENCDKTFRAILAEPRTKNPSVDNDYFNNQRSDHSGSDPGLNAYPFGQAMVRYSNLGSAVYAKEKLNGFEFPPGNRLCVTFIDDGEDRTSPIGKMAMQLVAAQMMSMVWSGPTGAQLMKTSAGYAAQSMPQKPRVQTDVALPAHKKLASSESVVKERLFVIFNPSPLPVDVLEDVFCRFGSLVEVYLVPGRNVGYMKYADRKHANDAMAALHGKVVNGVKMKVMLADPPKEESHKRQRTY</sequence>
<feature type="domain" description="RRM" evidence="3">
    <location>
        <begin position="18"/>
        <end position="97"/>
    </location>
</feature>
<dbReference type="InterPro" id="IPR035979">
    <property type="entry name" value="RBD_domain_sf"/>
</dbReference>
<feature type="domain" description="RRM" evidence="3">
    <location>
        <begin position="324"/>
        <end position="396"/>
    </location>
</feature>
<dbReference type="AlphaFoldDB" id="A0A556U4P3"/>
<evidence type="ECO:0000256" key="2">
    <source>
        <dbReference type="PROSITE-ProRule" id="PRU00176"/>
    </source>
</evidence>
<dbReference type="InterPro" id="IPR052462">
    <property type="entry name" value="SLIRP/GR-RBP-like"/>
</dbReference>
<dbReference type="EMBL" id="VCAZ01000048">
    <property type="protein sequence ID" value="TSM68861.1"/>
    <property type="molecule type" value="Genomic_DNA"/>
</dbReference>
<proteinExistence type="predicted"/>